<name>A3CW37_METMJ</name>
<dbReference type="KEGG" id="mem:Memar_1660"/>
<dbReference type="EMBL" id="CP000562">
    <property type="protein sequence ID" value="ABN57587.1"/>
    <property type="molecule type" value="Genomic_DNA"/>
</dbReference>
<dbReference type="Proteomes" id="UP000002146">
    <property type="component" value="Chromosome"/>
</dbReference>
<reference evidence="2 3" key="1">
    <citation type="journal article" date="2009" name="Stand. Genomic Sci.">
        <title>Complete genome sequence of Methanoculleus marisnigri Romesser et al. 1981 type strain JR1.</title>
        <authorList>
            <person name="Anderson I.J."/>
            <person name="Sieprawska-Lupa M."/>
            <person name="Lapidus A."/>
            <person name="Nolan M."/>
            <person name="Copeland A."/>
            <person name="Glavina Del Rio T."/>
            <person name="Tice H."/>
            <person name="Dalin E."/>
            <person name="Barry K."/>
            <person name="Saunders E."/>
            <person name="Han C."/>
            <person name="Brettin T."/>
            <person name="Detter J.C."/>
            <person name="Bruce D."/>
            <person name="Mikhailova N."/>
            <person name="Pitluck S."/>
            <person name="Hauser L."/>
            <person name="Land M."/>
            <person name="Lucas S."/>
            <person name="Richardson P."/>
            <person name="Whitman W.B."/>
            <person name="Kyrpides N.C."/>
        </authorList>
    </citation>
    <scope>NUCLEOTIDE SEQUENCE [LARGE SCALE GENOMIC DNA]</scope>
    <source>
        <strain evidence="3">ATCC 35101 / DSM 1498 / JR1</strain>
    </source>
</reference>
<dbReference type="HOGENOM" id="CLU_1922822_0_0_2"/>
<protein>
    <submittedName>
        <fullName evidence="2">Uncharacterized protein</fullName>
    </submittedName>
</protein>
<proteinExistence type="predicted"/>
<gene>
    <name evidence="2" type="ordered locus">Memar_1660</name>
</gene>
<dbReference type="AlphaFoldDB" id="A3CW37"/>
<keyword evidence="3" id="KW-1185">Reference proteome</keyword>
<evidence type="ECO:0000313" key="2">
    <source>
        <dbReference type="EMBL" id="ABN57587.1"/>
    </source>
</evidence>
<feature type="region of interest" description="Disordered" evidence="1">
    <location>
        <begin position="65"/>
        <end position="89"/>
    </location>
</feature>
<evidence type="ECO:0000313" key="3">
    <source>
        <dbReference type="Proteomes" id="UP000002146"/>
    </source>
</evidence>
<accession>A3CW37</accession>
<sequence>MPNLGGIVLGTRTPGLWPVALHNSQPSALELRSKYLRSKPGTVDRGGCAPSVLVLPPFGQSHIAPGGGADGECDVPEERSSTTVRWGGGSIPPSKPFGFLKLAALALPCPHPPLGDIHWKSVYGREPLGQG</sequence>
<evidence type="ECO:0000256" key="1">
    <source>
        <dbReference type="SAM" id="MobiDB-lite"/>
    </source>
</evidence>
<organism evidence="2 3">
    <name type="scientific">Methanoculleus marisnigri (strain ATCC 35101 / DSM 1498 / JR1)</name>
    <dbReference type="NCBI Taxonomy" id="368407"/>
    <lineage>
        <taxon>Archaea</taxon>
        <taxon>Methanobacteriati</taxon>
        <taxon>Methanobacteriota</taxon>
        <taxon>Stenosarchaea group</taxon>
        <taxon>Methanomicrobia</taxon>
        <taxon>Methanomicrobiales</taxon>
        <taxon>Methanomicrobiaceae</taxon>
        <taxon>Methanoculleus</taxon>
    </lineage>
</organism>